<evidence type="ECO:0000313" key="4">
    <source>
        <dbReference type="EMBL" id="KAH7367979.1"/>
    </source>
</evidence>
<accession>A0A8K0X6W0</accession>
<keyword evidence="1" id="KW-0539">Nucleus</keyword>
<comment type="caution">
    <text evidence="4">The sequence shown here is derived from an EMBL/GenBank/DDBJ whole genome shotgun (WGS) entry which is preliminary data.</text>
</comment>
<proteinExistence type="predicted"/>
<feature type="region of interest" description="Disordered" evidence="2">
    <location>
        <begin position="69"/>
        <end position="99"/>
    </location>
</feature>
<sequence length="452" mass="49703">MPRAARPKTADQPRGKPRGLRRDRDCAGCRRRGVKCDLNRPRCLPCVQEGLPCGGYPQRVVWAASATAAKAPEVPPSGDQPSRGSESIKAGWQESDVQEAAPPALATLELYQPSQASLIERLSAFCQNLRRSQQTDRDTVKGPQLVSQVDEFLQARLKTGTAEPPPATSPAAPGHDDFEVHRLATLASLNEVLETADPVAFLAIAVFAFFEVVSDGAFGEWQRHLRGARSLLDYHCHTPDEFTALASRVPGLSEMLAYFNWWDVVGGVIRRLRRSPGVRDEGLIFLEWHRGLMDEDFFVAVGCPANTFQLFVSLIDAEPGNLQERYLQAMRQLLQLGSDQTEQGRCSDAWRCAAAIAVLTWDDVSDSDGAPRRAALTSAVDRICQIVTAAAPASRYYTHMATAVFLAAINASSPGHCGVVETYWRNCQTGEFPRYHGVRAQCEEIWKAKGII</sequence>
<dbReference type="GO" id="GO:0000981">
    <property type="term" value="F:DNA-binding transcription factor activity, RNA polymerase II-specific"/>
    <property type="evidence" value="ECO:0007669"/>
    <property type="project" value="InterPro"/>
</dbReference>
<gene>
    <name evidence="4" type="ORF">B0T11DRAFT_276239</name>
</gene>
<feature type="region of interest" description="Disordered" evidence="2">
    <location>
        <begin position="1"/>
        <end position="24"/>
    </location>
</feature>
<dbReference type="PROSITE" id="PS50048">
    <property type="entry name" value="ZN2_CY6_FUNGAL_2"/>
    <property type="match status" value="1"/>
</dbReference>
<dbReference type="AlphaFoldDB" id="A0A8K0X6W0"/>
<dbReference type="PANTHER" id="PTHR37534:SF46">
    <property type="entry name" value="ZN(II)2CYS6 TRANSCRIPTION FACTOR (EUROFUNG)"/>
    <property type="match status" value="1"/>
</dbReference>
<evidence type="ECO:0000256" key="2">
    <source>
        <dbReference type="SAM" id="MobiDB-lite"/>
    </source>
</evidence>
<evidence type="ECO:0000256" key="1">
    <source>
        <dbReference type="ARBA" id="ARBA00023242"/>
    </source>
</evidence>
<feature type="domain" description="Zn(2)-C6 fungal-type" evidence="3">
    <location>
        <begin position="25"/>
        <end position="53"/>
    </location>
</feature>
<organism evidence="4 5">
    <name type="scientific">Plectosphaerella cucumerina</name>
    <dbReference type="NCBI Taxonomy" id="40658"/>
    <lineage>
        <taxon>Eukaryota</taxon>
        <taxon>Fungi</taxon>
        <taxon>Dikarya</taxon>
        <taxon>Ascomycota</taxon>
        <taxon>Pezizomycotina</taxon>
        <taxon>Sordariomycetes</taxon>
        <taxon>Hypocreomycetidae</taxon>
        <taxon>Glomerellales</taxon>
        <taxon>Plectosphaerellaceae</taxon>
        <taxon>Plectosphaerella</taxon>
    </lineage>
</organism>
<dbReference type="OrthoDB" id="4491390at2759"/>
<dbReference type="PANTHER" id="PTHR37534">
    <property type="entry name" value="TRANSCRIPTIONAL ACTIVATOR PROTEIN UGA3"/>
    <property type="match status" value="1"/>
</dbReference>
<feature type="compositionally biased region" description="Basic and acidic residues" evidence="2">
    <location>
        <begin position="8"/>
        <end position="24"/>
    </location>
</feature>
<dbReference type="EMBL" id="JAGPXD010000002">
    <property type="protein sequence ID" value="KAH7367979.1"/>
    <property type="molecule type" value="Genomic_DNA"/>
</dbReference>
<reference evidence="4" key="1">
    <citation type="journal article" date="2021" name="Nat. Commun.">
        <title>Genetic determinants of endophytism in the Arabidopsis root mycobiome.</title>
        <authorList>
            <person name="Mesny F."/>
            <person name="Miyauchi S."/>
            <person name="Thiergart T."/>
            <person name="Pickel B."/>
            <person name="Atanasova L."/>
            <person name="Karlsson M."/>
            <person name="Huettel B."/>
            <person name="Barry K.W."/>
            <person name="Haridas S."/>
            <person name="Chen C."/>
            <person name="Bauer D."/>
            <person name="Andreopoulos W."/>
            <person name="Pangilinan J."/>
            <person name="LaButti K."/>
            <person name="Riley R."/>
            <person name="Lipzen A."/>
            <person name="Clum A."/>
            <person name="Drula E."/>
            <person name="Henrissat B."/>
            <person name="Kohler A."/>
            <person name="Grigoriev I.V."/>
            <person name="Martin F.M."/>
            <person name="Hacquard S."/>
        </authorList>
    </citation>
    <scope>NUCLEOTIDE SEQUENCE</scope>
    <source>
        <strain evidence="4">MPI-CAGE-AT-0016</strain>
    </source>
</reference>
<dbReference type="SUPFAM" id="SSF57701">
    <property type="entry name" value="Zn2/Cys6 DNA-binding domain"/>
    <property type="match status" value="1"/>
</dbReference>
<dbReference type="InterPro" id="IPR001138">
    <property type="entry name" value="Zn2Cys6_DnaBD"/>
</dbReference>
<dbReference type="CDD" id="cd00067">
    <property type="entry name" value="GAL4"/>
    <property type="match status" value="1"/>
</dbReference>
<name>A0A8K0X6W0_9PEZI</name>
<dbReference type="Proteomes" id="UP000813385">
    <property type="component" value="Unassembled WGS sequence"/>
</dbReference>
<dbReference type="Pfam" id="PF00172">
    <property type="entry name" value="Zn_clus"/>
    <property type="match status" value="1"/>
</dbReference>
<dbReference type="GO" id="GO:0008270">
    <property type="term" value="F:zinc ion binding"/>
    <property type="evidence" value="ECO:0007669"/>
    <property type="project" value="InterPro"/>
</dbReference>
<dbReference type="SMART" id="SM00066">
    <property type="entry name" value="GAL4"/>
    <property type="match status" value="1"/>
</dbReference>
<keyword evidence="5" id="KW-1185">Reference proteome</keyword>
<dbReference type="Gene3D" id="4.10.240.10">
    <property type="entry name" value="Zn(2)-C6 fungal-type DNA-binding domain"/>
    <property type="match status" value="1"/>
</dbReference>
<evidence type="ECO:0000259" key="3">
    <source>
        <dbReference type="PROSITE" id="PS50048"/>
    </source>
</evidence>
<protein>
    <recommendedName>
        <fullName evidence="3">Zn(2)-C6 fungal-type domain-containing protein</fullName>
    </recommendedName>
</protein>
<evidence type="ECO:0000313" key="5">
    <source>
        <dbReference type="Proteomes" id="UP000813385"/>
    </source>
</evidence>
<dbReference type="InterPro" id="IPR036864">
    <property type="entry name" value="Zn2-C6_fun-type_DNA-bd_sf"/>
</dbReference>